<name>A0A9W6GQC7_9HYPH</name>
<dbReference type="InterPro" id="IPR028098">
    <property type="entry name" value="Glyco_trans_4-like_N"/>
</dbReference>
<dbReference type="Proteomes" id="UP001144323">
    <property type="component" value="Unassembled WGS sequence"/>
</dbReference>
<dbReference type="Pfam" id="PF13439">
    <property type="entry name" value="Glyco_transf_4"/>
    <property type="match status" value="1"/>
</dbReference>
<evidence type="ECO:0000256" key="1">
    <source>
        <dbReference type="ARBA" id="ARBA00009481"/>
    </source>
</evidence>
<organism evidence="6 7">
    <name type="scientific">Methylocystis echinoides</name>
    <dbReference type="NCBI Taxonomy" id="29468"/>
    <lineage>
        <taxon>Bacteria</taxon>
        <taxon>Pseudomonadati</taxon>
        <taxon>Pseudomonadota</taxon>
        <taxon>Alphaproteobacteria</taxon>
        <taxon>Hyphomicrobiales</taxon>
        <taxon>Methylocystaceae</taxon>
        <taxon>Methylocystis</taxon>
    </lineage>
</organism>
<evidence type="ECO:0000313" key="7">
    <source>
        <dbReference type="Proteomes" id="UP001144323"/>
    </source>
</evidence>
<dbReference type="GO" id="GO:0016757">
    <property type="term" value="F:glycosyltransferase activity"/>
    <property type="evidence" value="ECO:0007669"/>
    <property type="project" value="UniProtKB-KW"/>
</dbReference>
<dbReference type="CDD" id="cd03801">
    <property type="entry name" value="GT4_PimA-like"/>
    <property type="match status" value="1"/>
</dbReference>
<comment type="similarity">
    <text evidence="1">Belongs to the glycosyltransferase group 1 family. Glycosyltransferase 4 subfamily.</text>
</comment>
<evidence type="ECO:0000259" key="5">
    <source>
        <dbReference type="Pfam" id="PF13439"/>
    </source>
</evidence>
<gene>
    <name evidence="6" type="ORF">LMG27198_01340</name>
</gene>
<keyword evidence="2" id="KW-0328">Glycosyltransferase</keyword>
<dbReference type="Gene3D" id="3.40.50.2000">
    <property type="entry name" value="Glycogen Phosphorylase B"/>
    <property type="match status" value="2"/>
</dbReference>
<dbReference type="PANTHER" id="PTHR12526">
    <property type="entry name" value="GLYCOSYLTRANSFERASE"/>
    <property type="match status" value="1"/>
</dbReference>
<proteinExistence type="inferred from homology"/>
<evidence type="ECO:0000256" key="2">
    <source>
        <dbReference type="ARBA" id="ARBA00022676"/>
    </source>
</evidence>
<keyword evidence="7" id="KW-1185">Reference proteome</keyword>
<dbReference type="SUPFAM" id="SSF53756">
    <property type="entry name" value="UDP-Glycosyltransferase/glycogen phosphorylase"/>
    <property type="match status" value="1"/>
</dbReference>
<evidence type="ECO:0000313" key="6">
    <source>
        <dbReference type="EMBL" id="GLI91142.1"/>
    </source>
</evidence>
<evidence type="ECO:0000256" key="3">
    <source>
        <dbReference type="ARBA" id="ARBA00022679"/>
    </source>
</evidence>
<comment type="caution">
    <text evidence="6">The sequence shown here is derived from an EMBL/GenBank/DDBJ whole genome shotgun (WGS) entry which is preliminary data.</text>
</comment>
<reference evidence="6" key="1">
    <citation type="journal article" date="2023" name="Int. J. Syst. Evol. Microbiol.">
        <title>Methylocystis iwaonis sp. nov., a type II methane-oxidizing bacterium from surface soil of a rice paddy field in Japan, and emended description of the genus Methylocystis (ex Whittenbury et al. 1970) Bowman et al. 1993.</title>
        <authorList>
            <person name="Kaise H."/>
            <person name="Sawadogo J.B."/>
            <person name="Alam M.S."/>
            <person name="Ueno C."/>
            <person name="Dianou D."/>
            <person name="Shinjo R."/>
            <person name="Asakawa S."/>
        </authorList>
    </citation>
    <scope>NUCLEOTIDE SEQUENCE</scope>
    <source>
        <strain evidence="6">LMG27198</strain>
    </source>
</reference>
<accession>A0A9W6GQC7</accession>
<dbReference type="AlphaFoldDB" id="A0A9W6GQC7"/>
<sequence length="363" mass="39509">MRSTQMRLLALLTDGFGAGGGIGQYNRDLMTAVAQAQAIEKIVVLPRFGDRSVALPDKVEQANAEPRAANWCLRSLQLAVTQQFDVVLCGHLNAMPFATMLARAIGARLWLQVHGIEAWEQRGAIARASLRRAHLVTSVSRYTRRRLLAWSDLAPERVRVLPNTFSTTFTARVRRRDLVERFGLDGKRVIMTVGRLATRERYKGHDRIIRALPVITAKVPDVVYVIAGSGDDEPRLRAIAEQSGVSTRVVFTGQVPQADIADYFALADVFAMPSLGEGFGIAFLEAAATGLPVIGGNSDGSADALADGQIGHLIDPKSQDELVEASIGALEKRWAGNPTTVLRFKFANFARHVSDLVEGQLAS</sequence>
<protein>
    <submittedName>
        <fullName evidence="6">Uncharacterized protein</fullName>
    </submittedName>
</protein>
<dbReference type="InterPro" id="IPR001296">
    <property type="entry name" value="Glyco_trans_1"/>
</dbReference>
<feature type="domain" description="Glycosyl transferase family 1" evidence="4">
    <location>
        <begin position="185"/>
        <end position="333"/>
    </location>
</feature>
<dbReference type="PANTHER" id="PTHR12526:SF640">
    <property type="entry name" value="COLANIC ACID BIOSYNTHESIS GLYCOSYLTRANSFERASE WCAL-RELATED"/>
    <property type="match status" value="1"/>
</dbReference>
<dbReference type="Pfam" id="PF00534">
    <property type="entry name" value="Glycos_transf_1"/>
    <property type="match status" value="1"/>
</dbReference>
<dbReference type="EMBL" id="BSEC01000001">
    <property type="protein sequence ID" value="GLI91142.1"/>
    <property type="molecule type" value="Genomic_DNA"/>
</dbReference>
<feature type="domain" description="Glycosyltransferase subfamily 4-like N-terminal" evidence="5">
    <location>
        <begin position="20"/>
        <end position="166"/>
    </location>
</feature>
<keyword evidence="3" id="KW-0808">Transferase</keyword>
<evidence type="ECO:0000259" key="4">
    <source>
        <dbReference type="Pfam" id="PF00534"/>
    </source>
</evidence>